<comment type="caution">
    <text evidence="2">The sequence shown here is derived from an EMBL/GenBank/DDBJ whole genome shotgun (WGS) entry which is preliminary data.</text>
</comment>
<dbReference type="EMBL" id="JBHRZH010000004">
    <property type="protein sequence ID" value="MFC3760173.1"/>
    <property type="molecule type" value="Genomic_DNA"/>
</dbReference>
<name>A0ABV7Y639_9ACTN</name>
<sequence>MRWVLLFGGIVLFALVLYACIGVWLWRRAKELFLELGLAADKLDRAMAEVEDQDRAHSAPTESGAARRA</sequence>
<keyword evidence="1" id="KW-0812">Transmembrane</keyword>
<feature type="transmembrane region" description="Helical" evidence="1">
    <location>
        <begin position="6"/>
        <end position="26"/>
    </location>
</feature>
<dbReference type="Proteomes" id="UP001595699">
    <property type="component" value="Unassembled WGS sequence"/>
</dbReference>
<accession>A0ABV7Y639</accession>
<keyword evidence="1" id="KW-0472">Membrane</keyword>
<keyword evidence="1" id="KW-1133">Transmembrane helix</keyword>
<keyword evidence="3" id="KW-1185">Reference proteome</keyword>
<proteinExistence type="predicted"/>
<evidence type="ECO:0000313" key="2">
    <source>
        <dbReference type="EMBL" id="MFC3760173.1"/>
    </source>
</evidence>
<organism evidence="2 3">
    <name type="scientific">Tenggerimyces flavus</name>
    <dbReference type="NCBI Taxonomy" id="1708749"/>
    <lineage>
        <taxon>Bacteria</taxon>
        <taxon>Bacillati</taxon>
        <taxon>Actinomycetota</taxon>
        <taxon>Actinomycetes</taxon>
        <taxon>Propionibacteriales</taxon>
        <taxon>Nocardioidaceae</taxon>
        <taxon>Tenggerimyces</taxon>
    </lineage>
</organism>
<dbReference type="PROSITE" id="PS51257">
    <property type="entry name" value="PROKAR_LIPOPROTEIN"/>
    <property type="match status" value="1"/>
</dbReference>
<evidence type="ECO:0000256" key="1">
    <source>
        <dbReference type="SAM" id="Phobius"/>
    </source>
</evidence>
<reference evidence="3" key="1">
    <citation type="journal article" date="2019" name="Int. J. Syst. Evol. Microbiol.">
        <title>The Global Catalogue of Microorganisms (GCM) 10K type strain sequencing project: providing services to taxonomists for standard genome sequencing and annotation.</title>
        <authorList>
            <consortium name="The Broad Institute Genomics Platform"/>
            <consortium name="The Broad Institute Genome Sequencing Center for Infectious Disease"/>
            <person name="Wu L."/>
            <person name="Ma J."/>
        </authorList>
    </citation>
    <scope>NUCLEOTIDE SEQUENCE [LARGE SCALE GENOMIC DNA]</scope>
    <source>
        <strain evidence="3">CGMCC 4.7241</strain>
    </source>
</reference>
<dbReference type="RefSeq" id="WP_205120019.1">
    <property type="nucleotide sequence ID" value="NZ_JAFBCM010000001.1"/>
</dbReference>
<gene>
    <name evidence="2" type="ORF">ACFOUW_04945</name>
</gene>
<evidence type="ECO:0000313" key="3">
    <source>
        <dbReference type="Proteomes" id="UP001595699"/>
    </source>
</evidence>
<protein>
    <submittedName>
        <fullName evidence="2">Uncharacterized protein</fullName>
    </submittedName>
</protein>